<proteinExistence type="predicted"/>
<evidence type="ECO:0000313" key="2">
    <source>
        <dbReference type="EMBL" id="SHL68820.1"/>
    </source>
</evidence>
<keyword evidence="1" id="KW-0812">Transmembrane</keyword>
<name>A0A1M7CNT2_9BACT</name>
<keyword evidence="1" id="KW-0472">Membrane</keyword>
<dbReference type="STRING" id="1419482.SAMN05444266_104407"/>
<keyword evidence="3" id="KW-1185">Reference proteome</keyword>
<sequence length="210" mass="23537">MKLSQAILVGIISCAFGAGATYFLMRTNNKPRYADDCPLPIPVPGDELQPDSAKKYVSNYGHLKMSVMGWVDTTGGWKIVKGQRNTRCIWFPKAEIQNMASIICRNDSLDGVRFYLANYNLKYTDTLPTREYENAPPMVYRNKTTLIMVPTWDSVPKGDTTHYHRDFIVLDSKGKVIKGRTFLRAINPENKGELCPPGDCGPDGALLLLE</sequence>
<dbReference type="EMBL" id="FRBL01000004">
    <property type="protein sequence ID" value="SHL68820.1"/>
    <property type="molecule type" value="Genomic_DNA"/>
</dbReference>
<reference evidence="2 3" key="1">
    <citation type="submission" date="2016-11" db="EMBL/GenBank/DDBJ databases">
        <authorList>
            <person name="Jaros S."/>
            <person name="Januszkiewicz K."/>
            <person name="Wedrychowicz H."/>
        </authorList>
    </citation>
    <scope>NUCLEOTIDE SEQUENCE [LARGE SCALE GENOMIC DNA]</scope>
    <source>
        <strain evidence="2 3">DSM 27406</strain>
    </source>
</reference>
<protein>
    <submittedName>
        <fullName evidence="2">Uncharacterized protein</fullName>
    </submittedName>
</protein>
<accession>A0A1M7CNT2</accession>
<evidence type="ECO:0000313" key="3">
    <source>
        <dbReference type="Proteomes" id="UP000184420"/>
    </source>
</evidence>
<keyword evidence="1" id="KW-1133">Transmembrane helix</keyword>
<evidence type="ECO:0000256" key="1">
    <source>
        <dbReference type="SAM" id="Phobius"/>
    </source>
</evidence>
<gene>
    <name evidence="2" type="ORF">SAMN05444266_104407</name>
</gene>
<feature type="transmembrane region" description="Helical" evidence="1">
    <location>
        <begin position="6"/>
        <end position="25"/>
    </location>
</feature>
<dbReference type="AlphaFoldDB" id="A0A1M7CNT2"/>
<organism evidence="2 3">
    <name type="scientific">Chitinophaga jiangningensis</name>
    <dbReference type="NCBI Taxonomy" id="1419482"/>
    <lineage>
        <taxon>Bacteria</taxon>
        <taxon>Pseudomonadati</taxon>
        <taxon>Bacteroidota</taxon>
        <taxon>Chitinophagia</taxon>
        <taxon>Chitinophagales</taxon>
        <taxon>Chitinophagaceae</taxon>
        <taxon>Chitinophaga</taxon>
    </lineage>
</organism>
<dbReference type="Proteomes" id="UP000184420">
    <property type="component" value="Unassembled WGS sequence"/>
</dbReference>